<evidence type="ECO:0000256" key="4">
    <source>
        <dbReference type="ARBA" id="ARBA00023004"/>
    </source>
</evidence>
<keyword evidence="5" id="KW-0456">Lyase</keyword>
<evidence type="ECO:0000313" key="7">
    <source>
        <dbReference type="Proteomes" id="UP000799537"/>
    </source>
</evidence>
<dbReference type="RefSeq" id="XP_033668899.1">
    <property type="nucleotide sequence ID" value="XM_033805866.1"/>
</dbReference>
<reference evidence="6" key="1">
    <citation type="journal article" date="2020" name="Stud. Mycol.">
        <title>101 Dothideomycetes genomes: a test case for predicting lifestyles and emergence of pathogens.</title>
        <authorList>
            <person name="Haridas S."/>
            <person name="Albert R."/>
            <person name="Binder M."/>
            <person name="Bloem J."/>
            <person name="Labutti K."/>
            <person name="Salamov A."/>
            <person name="Andreopoulos B."/>
            <person name="Baker S."/>
            <person name="Barry K."/>
            <person name="Bills G."/>
            <person name="Bluhm B."/>
            <person name="Cannon C."/>
            <person name="Castanera R."/>
            <person name="Culley D."/>
            <person name="Daum C."/>
            <person name="Ezra D."/>
            <person name="Gonzalez J."/>
            <person name="Henrissat B."/>
            <person name="Kuo A."/>
            <person name="Liang C."/>
            <person name="Lipzen A."/>
            <person name="Lutzoni F."/>
            <person name="Magnuson J."/>
            <person name="Mondo S."/>
            <person name="Nolan M."/>
            <person name="Ohm R."/>
            <person name="Pangilinan J."/>
            <person name="Park H.-J."/>
            <person name="Ramirez L."/>
            <person name="Alfaro M."/>
            <person name="Sun H."/>
            <person name="Tritt A."/>
            <person name="Yoshinaga Y."/>
            <person name="Zwiers L.-H."/>
            <person name="Turgeon B."/>
            <person name="Goodwin S."/>
            <person name="Spatafora J."/>
            <person name="Crous P."/>
            <person name="Grigoriev I."/>
        </authorList>
    </citation>
    <scope>NUCLEOTIDE SEQUENCE</scope>
    <source>
        <strain evidence="6">ATCC 36951</strain>
    </source>
</reference>
<dbReference type="InterPro" id="IPR025702">
    <property type="entry name" value="OXD"/>
</dbReference>
<comment type="cofactor">
    <cofactor evidence="1">
        <name>heme b</name>
        <dbReference type="ChEBI" id="CHEBI:60344"/>
    </cofactor>
</comment>
<keyword evidence="2" id="KW-0349">Heme</keyword>
<keyword evidence="4" id="KW-0408">Iron</keyword>
<evidence type="ECO:0000256" key="2">
    <source>
        <dbReference type="ARBA" id="ARBA00022617"/>
    </source>
</evidence>
<dbReference type="AlphaFoldDB" id="A0A6A6CPF1"/>
<evidence type="ECO:0000256" key="5">
    <source>
        <dbReference type="ARBA" id="ARBA00023239"/>
    </source>
</evidence>
<protein>
    <recommendedName>
        <fullName evidence="8">Phenylacetaldoxime dehydratase</fullName>
    </recommendedName>
</protein>
<dbReference type="GO" id="GO:0016829">
    <property type="term" value="F:lyase activity"/>
    <property type="evidence" value="ECO:0007669"/>
    <property type="project" value="UniProtKB-KW"/>
</dbReference>
<organism evidence="6 7">
    <name type="scientific">Zasmidium cellare ATCC 36951</name>
    <dbReference type="NCBI Taxonomy" id="1080233"/>
    <lineage>
        <taxon>Eukaryota</taxon>
        <taxon>Fungi</taxon>
        <taxon>Dikarya</taxon>
        <taxon>Ascomycota</taxon>
        <taxon>Pezizomycotina</taxon>
        <taxon>Dothideomycetes</taxon>
        <taxon>Dothideomycetidae</taxon>
        <taxon>Mycosphaerellales</taxon>
        <taxon>Mycosphaerellaceae</taxon>
        <taxon>Zasmidium</taxon>
    </lineage>
</organism>
<keyword evidence="3" id="KW-0479">Metal-binding</keyword>
<gene>
    <name evidence="6" type="ORF">M409DRAFT_21457</name>
</gene>
<dbReference type="Proteomes" id="UP000799537">
    <property type="component" value="Unassembled WGS sequence"/>
</dbReference>
<accession>A0A6A6CPF1</accession>
<evidence type="ECO:0000256" key="1">
    <source>
        <dbReference type="ARBA" id="ARBA00001970"/>
    </source>
</evidence>
<dbReference type="Pfam" id="PF13816">
    <property type="entry name" value="Dehydratase_hem"/>
    <property type="match status" value="1"/>
</dbReference>
<evidence type="ECO:0008006" key="8">
    <source>
        <dbReference type="Google" id="ProtNLM"/>
    </source>
</evidence>
<keyword evidence="7" id="KW-1185">Reference proteome</keyword>
<dbReference type="GO" id="GO:0046872">
    <property type="term" value="F:metal ion binding"/>
    <property type="evidence" value="ECO:0007669"/>
    <property type="project" value="UniProtKB-KW"/>
</dbReference>
<dbReference type="EMBL" id="ML993591">
    <property type="protein sequence ID" value="KAF2168010.1"/>
    <property type="molecule type" value="Genomic_DNA"/>
</dbReference>
<sequence length="369" mass="41689">MAATTTLEPAIPEHLRVPRTIPANTPPGFQPPFPAYSARFPKEVKGLVTAIVGVQSKEKSEKHSPEYKQLIGFVDKKQGKSKPRYWEAASVVDNRGYYNEVVIPYWETKADFEAWKVDSGFEKWWQSLETGSGTGWFLEVFLPSIDRFETVFSDNVEPEGAAHMRESVSGTLQEHVYWGSMRDRLPVGQTDTIPGEKATIKPKAAANGHAAETQSRRICVSGRKNLAMIRSGQDWSNTRPHERKLYLETMHPVLIKGMDFLRDQGEEVGCISCRFMDIIPKDDSSTDKLADTDKAFGLAYFDDLASLEGWSKKHKTHLDIFGRFIQYAGELQNEVSLRLFHEVMVLTPEQQFFEYVGCHDMTGMLASVA</sequence>
<name>A0A6A6CPF1_ZASCE</name>
<evidence type="ECO:0000313" key="6">
    <source>
        <dbReference type="EMBL" id="KAF2168010.1"/>
    </source>
</evidence>
<evidence type="ECO:0000256" key="3">
    <source>
        <dbReference type="ARBA" id="ARBA00022723"/>
    </source>
</evidence>
<proteinExistence type="predicted"/>
<dbReference type="GeneID" id="54559138"/>
<dbReference type="OrthoDB" id="3359285at2759"/>